<dbReference type="Proteomes" id="UP000216008">
    <property type="component" value="Unassembled WGS sequence"/>
</dbReference>
<dbReference type="Proteomes" id="UP000215693">
    <property type="component" value="Unassembled WGS sequence"/>
</dbReference>
<dbReference type="Proteomes" id="UP000488295">
    <property type="component" value="Unassembled WGS sequence"/>
</dbReference>
<reference evidence="14 21" key="3">
    <citation type="submission" date="2017-04" db="EMBL/GenBank/DDBJ databases">
        <authorList>
            <person name="Lin X.B."/>
            <person name="Stothard P."/>
            <person name="Tasseva G."/>
            <person name="Walter J."/>
        </authorList>
    </citation>
    <scope>NUCLEOTIDE SEQUENCE [LARGE SCALE GENOMIC DNA]</scope>
    <source>
        <strain evidence="14 21">117c</strain>
    </source>
</reference>
<dbReference type="PANTHER" id="PTHR34137">
    <property type="entry name" value="EXODEOXYRIBONUCLEASE 7 SMALL SUBUNIT"/>
    <property type="match status" value="1"/>
</dbReference>
<dbReference type="EMBL" id="CP016400">
    <property type="protein sequence ID" value="AOG27056.1"/>
    <property type="molecule type" value="Genomic_DNA"/>
</dbReference>
<evidence type="ECO:0000313" key="19">
    <source>
        <dbReference type="Proteomes" id="UP000070346"/>
    </source>
</evidence>
<reference evidence="9 24" key="6">
    <citation type="submission" date="2018-10" db="EMBL/GenBank/DDBJ databases">
        <title>Complete genome sequencing of Lactobacillus johnsonii ZLJ010.</title>
        <authorList>
            <person name="Zhang W."/>
            <person name="Ji H."/>
            <person name="Wang J."/>
            <person name="Zhang D."/>
            <person name="Liu H."/>
            <person name="Wang S."/>
            <person name="Wang Y."/>
        </authorList>
    </citation>
    <scope>NUCLEOTIDE SEQUENCE [LARGE SCALE GENOMIC DNA]</scope>
    <source>
        <strain evidence="9 24">ZLJ010</strain>
    </source>
</reference>
<dbReference type="SUPFAM" id="SSF116842">
    <property type="entry name" value="XseB-like"/>
    <property type="match status" value="1"/>
</dbReference>
<evidence type="ECO:0000313" key="25">
    <source>
        <dbReference type="Proteomes" id="UP000464749"/>
    </source>
</evidence>
<dbReference type="Proteomes" id="UP000464749">
    <property type="component" value="Chromosome"/>
</dbReference>
<keyword evidence="5 6" id="KW-0269">Exonuclease</keyword>
<evidence type="ECO:0000313" key="10">
    <source>
        <dbReference type="EMBL" id="HJE49704.1"/>
    </source>
</evidence>
<dbReference type="RefSeq" id="WP_004897067.1">
    <property type="nucleotide sequence ID" value="NZ_BLMB01000011.1"/>
</dbReference>
<evidence type="ECO:0000313" key="15">
    <source>
        <dbReference type="EMBL" id="PAB52295.1"/>
    </source>
</evidence>
<feature type="compositionally biased region" description="Basic and acidic residues" evidence="7">
    <location>
        <begin position="60"/>
        <end position="70"/>
    </location>
</feature>
<dbReference type="OrthoDB" id="9798666at2"/>
<comment type="subunit">
    <text evidence="6">Heterooligomer composed of large and small subunits.</text>
</comment>
<reference evidence="13 26" key="8">
    <citation type="submission" date="2019-11" db="EMBL/GenBank/DDBJ databases">
        <title>Gastrointestinal microbiota of Peromyscus leucopus.</title>
        <authorList>
            <person name="Milovic A."/>
            <person name="Bassam K."/>
            <person name="Barbour A.G."/>
        </authorList>
    </citation>
    <scope>NUCLEOTIDE SEQUENCE [LARGE SCALE GENOMIC DNA]</scope>
    <source>
        <strain evidence="13 26">LL8</strain>
    </source>
</reference>
<gene>
    <name evidence="6" type="primary">xseB</name>
    <name evidence="15" type="ORF">A3P64_07365</name>
    <name evidence="16" type="ORF">A3Q24_04625</name>
    <name evidence="11" type="ORF">AYJ53_08610</name>
    <name evidence="8" type="ORF">BBP16_09795</name>
    <name evidence="14" type="ORF">CBF50_00210</name>
    <name evidence="9" type="ORF">D7321_03745</name>
    <name evidence="17" type="ORF">FEE39_03145</name>
    <name evidence="13" type="ORF">GJU95_02340</name>
    <name evidence="18" type="ORF">GTO82_03480</name>
    <name evidence="10" type="ORF">K8V69_05940</name>
    <name evidence="12" type="ORF">NSA17_05000</name>
</gene>
<dbReference type="SMR" id="A0A137PM51"/>
<dbReference type="Gene3D" id="1.10.287.1040">
    <property type="entry name" value="Exonuclease VII, small subunit"/>
    <property type="match status" value="1"/>
</dbReference>
<evidence type="ECO:0000313" key="16">
    <source>
        <dbReference type="EMBL" id="PAB55425.1"/>
    </source>
</evidence>
<evidence type="ECO:0000256" key="7">
    <source>
        <dbReference type="SAM" id="MobiDB-lite"/>
    </source>
</evidence>
<name>A0A137PM51_LACJH</name>
<dbReference type="Proteomes" id="UP000732527">
    <property type="component" value="Unassembled WGS sequence"/>
</dbReference>
<evidence type="ECO:0000313" key="22">
    <source>
        <dbReference type="Proteomes" id="UP000216008"/>
    </source>
</evidence>
<dbReference type="EMBL" id="CP032680">
    <property type="protein sequence ID" value="AZZ67266.1"/>
    <property type="molecule type" value="Genomic_DNA"/>
</dbReference>
<evidence type="ECO:0000313" key="21">
    <source>
        <dbReference type="Proteomes" id="UP000215693"/>
    </source>
</evidence>
<evidence type="ECO:0000256" key="3">
    <source>
        <dbReference type="ARBA" id="ARBA00022722"/>
    </source>
</evidence>
<dbReference type="EMBL" id="NIBB01000047">
    <property type="protein sequence ID" value="PAB52295.1"/>
    <property type="molecule type" value="Genomic_DNA"/>
</dbReference>
<dbReference type="NCBIfam" id="NF002140">
    <property type="entry name" value="PRK00977.1-4"/>
    <property type="match status" value="1"/>
</dbReference>
<evidence type="ECO:0000313" key="27">
    <source>
        <dbReference type="Proteomes" id="UP000510788"/>
    </source>
</evidence>
<reference evidence="17 25" key="7">
    <citation type="submission" date="2019-06" db="EMBL/GenBank/DDBJ databases">
        <title>Whole genome sequencing of Lactobacillus johnsonii strain G2A.</title>
        <authorList>
            <person name="Conlan S."/>
            <person name="Thomas P.J."/>
            <person name="Mullikin J."/>
            <person name="Singer J."/>
            <person name="Weaver C."/>
            <person name="Segre J.A."/>
        </authorList>
    </citation>
    <scope>NUCLEOTIDE SEQUENCE [LARGE SCALE GENOMIC DNA]</scope>
    <source>
        <strain evidence="17 25">G2A</strain>
    </source>
</reference>
<reference evidence="18 27" key="9">
    <citation type="submission" date="2020-01" db="EMBL/GenBank/DDBJ databases">
        <title>Complete and circular genome sequences of six lactobacillus isolates from horses.</title>
        <authorList>
            <person name="Hassan H.M."/>
        </authorList>
    </citation>
    <scope>NUCLEOTIDE SEQUENCE [LARGE SCALE GENOMIC DNA]</scope>
    <source>
        <strain evidence="18 27">3DG</strain>
    </source>
</reference>
<evidence type="ECO:0000256" key="2">
    <source>
        <dbReference type="ARBA" id="ARBA00022490"/>
    </source>
</evidence>
<dbReference type="Proteomes" id="UP000070346">
    <property type="component" value="Unassembled WGS sequence"/>
</dbReference>
<comment type="subcellular location">
    <subcellularLocation>
        <location evidence="6">Cytoplasm</location>
    </subcellularLocation>
</comment>
<evidence type="ECO:0000313" key="28">
    <source>
        <dbReference type="Proteomes" id="UP000732527"/>
    </source>
</evidence>
<sequence>MAIKKNNFEEQLNELQEIVNKLESGNVPLEDALSEFQAGVKLSRELEKKLNDAEQTVAKLVDKDGNEKALDPQNASAPEEE</sequence>
<evidence type="ECO:0000313" key="20">
    <source>
        <dbReference type="Proteomes" id="UP000094691"/>
    </source>
</evidence>
<keyword evidence="3 6" id="KW-0540">Nuclease</keyword>
<feature type="region of interest" description="Disordered" evidence="7">
    <location>
        <begin position="60"/>
        <end position="81"/>
    </location>
</feature>
<evidence type="ECO:0000313" key="26">
    <source>
        <dbReference type="Proteomes" id="UP000488295"/>
    </source>
</evidence>
<dbReference type="InterPro" id="IPR003761">
    <property type="entry name" value="Exonuc_VII_S"/>
</dbReference>
<evidence type="ECO:0000256" key="5">
    <source>
        <dbReference type="ARBA" id="ARBA00022839"/>
    </source>
</evidence>
<dbReference type="Proteomes" id="UP001206357">
    <property type="component" value="Unassembled WGS sequence"/>
</dbReference>
<evidence type="ECO:0000313" key="12">
    <source>
        <dbReference type="EMBL" id="MCR1914784.1"/>
    </source>
</evidence>
<dbReference type="PANTHER" id="PTHR34137:SF1">
    <property type="entry name" value="EXODEOXYRIBONUCLEASE 7 SMALL SUBUNIT"/>
    <property type="match status" value="1"/>
</dbReference>
<proteinExistence type="inferred from homology"/>
<reference evidence="14 21" key="5">
    <citation type="submission" date="2017-09" db="EMBL/GenBank/DDBJ databases">
        <title>Tripartite evolution among Lactobacillus johnsonii, Lactobacillus taiwanensis, Lactobacillus reuteri and their rodent host.</title>
        <authorList>
            <person name="Wang T."/>
            <person name="Knowles S."/>
            <person name="Cheng C."/>
        </authorList>
    </citation>
    <scope>NUCLEOTIDE SEQUENCE [LARGE SCALE GENOMIC DNA]</scope>
    <source>
        <strain evidence="14 21">117c</strain>
    </source>
</reference>
<dbReference type="EC" id="3.1.11.6" evidence="6"/>
<evidence type="ECO:0000313" key="8">
    <source>
        <dbReference type="EMBL" id="AOG27056.1"/>
    </source>
</evidence>
<dbReference type="Proteomes" id="UP000283758">
    <property type="component" value="Chromosome"/>
</dbReference>
<dbReference type="STRING" id="33959.BBP16_09795"/>
<dbReference type="GO" id="GO:0009318">
    <property type="term" value="C:exodeoxyribonuclease VII complex"/>
    <property type="evidence" value="ECO:0007669"/>
    <property type="project" value="UniProtKB-UniRule"/>
</dbReference>
<dbReference type="AlphaFoldDB" id="A0A137PM51"/>
<reference evidence="22 23" key="4">
    <citation type="submission" date="2017-05" db="EMBL/GenBank/DDBJ databases">
        <title>Lactobacillus johnsonii from commercial turkeys.</title>
        <authorList>
            <person name="Johnson T.J."/>
            <person name="Youmans B."/>
        </authorList>
    </citation>
    <scope>NUCLEOTIDE SEQUENCE [LARGE SCALE GENOMIC DNA]</scope>
    <source>
        <strain evidence="16 22">UMNLJ114</strain>
        <strain evidence="15 23">UMNLJ54</strain>
    </source>
</reference>
<evidence type="ECO:0000313" key="18">
    <source>
        <dbReference type="EMBL" id="QLL67969.1"/>
    </source>
</evidence>
<evidence type="ECO:0000313" key="11">
    <source>
        <dbReference type="EMBL" id="KXN76070.1"/>
    </source>
</evidence>
<dbReference type="Proteomes" id="UP000510788">
    <property type="component" value="Chromosome"/>
</dbReference>
<dbReference type="NCBIfam" id="TIGR01280">
    <property type="entry name" value="xseB"/>
    <property type="match status" value="1"/>
</dbReference>
<dbReference type="EMBL" id="NGOH01000011">
    <property type="protein sequence ID" value="OYS15730.1"/>
    <property type="molecule type" value="Genomic_DNA"/>
</dbReference>
<dbReference type="EMBL" id="CP047409">
    <property type="protein sequence ID" value="QLL67969.1"/>
    <property type="molecule type" value="Genomic_DNA"/>
</dbReference>
<dbReference type="Pfam" id="PF02609">
    <property type="entry name" value="Exonuc_VII_S"/>
    <property type="match status" value="1"/>
</dbReference>
<evidence type="ECO:0000313" key="23">
    <source>
        <dbReference type="Proteomes" id="UP000216448"/>
    </source>
</evidence>
<dbReference type="InterPro" id="IPR037004">
    <property type="entry name" value="Exonuc_VII_ssu_sf"/>
</dbReference>
<dbReference type="EMBL" id="LSNG01000031">
    <property type="protein sequence ID" value="KXN76070.1"/>
    <property type="molecule type" value="Genomic_DNA"/>
</dbReference>
<comment type="similarity">
    <text evidence="1 6">Belongs to the XseB family.</text>
</comment>
<reference evidence="12" key="12">
    <citation type="submission" date="2022-07" db="EMBL/GenBank/DDBJ databases">
        <title>Enhanced cultured diversity of the mouse gut microbiota enables custom-made synthetic communities.</title>
        <authorList>
            <person name="Afrizal A."/>
        </authorList>
    </citation>
    <scope>NUCLEOTIDE SEQUENCE</scope>
    <source>
        <strain evidence="12">DSM 100219</strain>
    </source>
</reference>
<evidence type="ECO:0000256" key="4">
    <source>
        <dbReference type="ARBA" id="ARBA00022801"/>
    </source>
</evidence>
<reference evidence="8 20" key="2">
    <citation type="submission" date="2016-07" db="EMBL/GenBank/DDBJ databases">
        <title>Genome sequencing project for further understanding the molecular mechanisms of preventing non-alcoholic fatty liver disease.</title>
        <authorList>
            <person name="Wang H."/>
        </authorList>
    </citation>
    <scope>NUCLEOTIDE SEQUENCE [LARGE SCALE GENOMIC DNA]</scope>
    <source>
        <strain evidence="8 20">BS15</strain>
    </source>
</reference>
<dbReference type="EMBL" id="JANKAU010000004">
    <property type="protein sequence ID" value="MCR1914784.1"/>
    <property type="molecule type" value="Genomic_DNA"/>
</dbReference>
<dbReference type="GeneID" id="83570125"/>
<evidence type="ECO:0000256" key="6">
    <source>
        <dbReference type="HAMAP-Rule" id="MF_00337"/>
    </source>
</evidence>
<dbReference type="NCBIfam" id="NF002138">
    <property type="entry name" value="PRK00977.1-2"/>
    <property type="match status" value="1"/>
</dbReference>
<dbReference type="HAMAP" id="MF_00337">
    <property type="entry name" value="Exonuc_7_S"/>
    <property type="match status" value="1"/>
</dbReference>
<evidence type="ECO:0000313" key="24">
    <source>
        <dbReference type="Proteomes" id="UP000283758"/>
    </source>
</evidence>
<evidence type="ECO:0000256" key="1">
    <source>
        <dbReference type="ARBA" id="ARBA00009998"/>
    </source>
</evidence>
<dbReference type="Proteomes" id="UP000094691">
    <property type="component" value="Chromosome"/>
</dbReference>
<keyword evidence="4 6" id="KW-0378">Hydrolase</keyword>
<evidence type="ECO:0000313" key="14">
    <source>
        <dbReference type="EMBL" id="OYS15730.1"/>
    </source>
</evidence>
<dbReference type="EMBL" id="WKKC01000006">
    <property type="protein sequence ID" value="MTE02618.1"/>
    <property type="molecule type" value="Genomic_DNA"/>
</dbReference>
<reference evidence="10" key="11">
    <citation type="submission" date="2021-09" db="EMBL/GenBank/DDBJ databases">
        <authorList>
            <person name="Gilroy R."/>
        </authorList>
    </citation>
    <scope>NUCLEOTIDE SEQUENCE</scope>
    <source>
        <strain evidence="10">CHK192-2623</strain>
    </source>
</reference>
<evidence type="ECO:0000313" key="9">
    <source>
        <dbReference type="EMBL" id="AZZ67266.1"/>
    </source>
</evidence>
<evidence type="ECO:0000313" key="17">
    <source>
        <dbReference type="EMBL" id="QIA87357.1"/>
    </source>
</evidence>
<comment type="catalytic activity">
    <reaction evidence="6">
        <text>Exonucleolytic cleavage in either 5'- to 3'- or 3'- to 5'-direction to yield nucleoside 5'-phosphates.</text>
        <dbReference type="EC" id="3.1.11.6"/>
    </reaction>
</comment>
<dbReference type="GO" id="GO:0005829">
    <property type="term" value="C:cytosol"/>
    <property type="evidence" value="ECO:0007669"/>
    <property type="project" value="TreeGrafter"/>
</dbReference>
<dbReference type="GO" id="GO:0008855">
    <property type="term" value="F:exodeoxyribonuclease VII activity"/>
    <property type="evidence" value="ECO:0007669"/>
    <property type="project" value="UniProtKB-UniRule"/>
</dbReference>
<evidence type="ECO:0000313" key="13">
    <source>
        <dbReference type="EMBL" id="MTE02618.1"/>
    </source>
</evidence>
<accession>A0A137PM51</accession>
<protein>
    <recommendedName>
        <fullName evidence="6">Exodeoxyribonuclease 7 small subunit</fullName>
        <ecNumber evidence="6">3.1.11.6</ecNumber>
    </recommendedName>
    <alternativeName>
        <fullName evidence="6">Exodeoxyribonuclease VII small subunit</fullName>
        <shortName evidence="6">Exonuclease VII small subunit</shortName>
    </alternativeName>
</protein>
<reference evidence="11 19" key="1">
    <citation type="submission" date="2016-02" db="EMBL/GenBank/DDBJ databases">
        <title>Complete Genome Sequences of Lactobacillus johnsonii Strain W1.</title>
        <authorList>
            <person name="Sun Y."/>
            <person name="Wu X."/>
        </authorList>
    </citation>
    <scope>NUCLEOTIDE SEQUENCE [LARGE SCALE GENOMIC DNA]</scope>
    <source>
        <strain evidence="11 19">W1</strain>
    </source>
</reference>
<dbReference type="Proteomes" id="UP000216448">
    <property type="component" value="Unassembled WGS sequence"/>
</dbReference>
<keyword evidence="2 6" id="KW-0963">Cytoplasm</keyword>
<dbReference type="EMBL" id="CP040854">
    <property type="protein sequence ID" value="QIA87357.1"/>
    <property type="molecule type" value="Genomic_DNA"/>
</dbReference>
<dbReference type="EMBL" id="NIBD01000024">
    <property type="protein sequence ID" value="PAB55425.1"/>
    <property type="molecule type" value="Genomic_DNA"/>
</dbReference>
<organism evidence="10 28">
    <name type="scientific">Lactobacillus johnsonii</name>
    <dbReference type="NCBI Taxonomy" id="33959"/>
    <lineage>
        <taxon>Bacteria</taxon>
        <taxon>Bacillati</taxon>
        <taxon>Bacillota</taxon>
        <taxon>Bacilli</taxon>
        <taxon>Lactobacillales</taxon>
        <taxon>Lactobacillaceae</taxon>
        <taxon>Lactobacillus</taxon>
    </lineage>
</organism>
<comment type="function">
    <text evidence="6">Bidirectionally degrades single-stranded DNA into large acid-insoluble oligonucleotides, which are then degraded further into small acid-soluble oligonucleotides.</text>
</comment>
<dbReference type="GO" id="GO:0006308">
    <property type="term" value="P:DNA catabolic process"/>
    <property type="evidence" value="ECO:0007669"/>
    <property type="project" value="UniProtKB-UniRule"/>
</dbReference>
<dbReference type="EMBL" id="DYYQ01000037">
    <property type="protein sequence ID" value="HJE49704.1"/>
    <property type="molecule type" value="Genomic_DNA"/>
</dbReference>
<reference evidence="10" key="10">
    <citation type="journal article" date="2021" name="PeerJ">
        <title>Extensive microbial diversity within the chicken gut microbiome revealed by metagenomics and culture.</title>
        <authorList>
            <person name="Gilroy R."/>
            <person name="Ravi A."/>
            <person name="Getino M."/>
            <person name="Pursley I."/>
            <person name="Horton D.L."/>
            <person name="Alikhan N.F."/>
            <person name="Baker D."/>
            <person name="Gharbi K."/>
            <person name="Hall N."/>
            <person name="Watson M."/>
            <person name="Adriaenssens E.M."/>
            <person name="Foster-Nyarko E."/>
            <person name="Jarju S."/>
            <person name="Secka A."/>
            <person name="Antonio M."/>
            <person name="Oren A."/>
            <person name="Chaudhuri R.R."/>
            <person name="La Ragione R."/>
            <person name="Hildebrand F."/>
            <person name="Pallen M.J."/>
        </authorList>
    </citation>
    <scope>NUCLEOTIDE SEQUENCE</scope>
    <source>
        <strain evidence="10">CHK192-2623</strain>
    </source>
</reference>